<accession>A0A540N1U8</accession>
<reference evidence="4 5" key="1">
    <citation type="journal article" date="2019" name="G3 (Bethesda)">
        <title>Sequencing of a Wild Apple (Malus baccata) Genome Unravels the Differences Between Cultivated and Wild Apple Species Regarding Disease Resistance and Cold Tolerance.</title>
        <authorList>
            <person name="Chen X."/>
        </authorList>
    </citation>
    <scope>NUCLEOTIDE SEQUENCE [LARGE SCALE GENOMIC DNA]</scope>
    <source>
        <strain evidence="5">cv. Shandingzi</strain>
        <tissue evidence="4">Leaves</tissue>
    </source>
</reference>
<feature type="region of interest" description="Disordered" evidence="1">
    <location>
        <begin position="122"/>
        <end position="207"/>
    </location>
</feature>
<feature type="domain" description="DUF4408" evidence="3">
    <location>
        <begin position="74"/>
        <end position="95"/>
    </location>
</feature>
<keyword evidence="2" id="KW-1133">Transmembrane helix</keyword>
<dbReference type="InterPro" id="IPR025520">
    <property type="entry name" value="DUF4408"/>
</dbReference>
<name>A0A540N1U8_MALBA</name>
<comment type="caution">
    <text evidence="4">The sequence shown here is derived from an EMBL/GenBank/DDBJ whole genome shotgun (WGS) entry which is preliminary data.</text>
</comment>
<evidence type="ECO:0000256" key="1">
    <source>
        <dbReference type="SAM" id="MobiDB-lite"/>
    </source>
</evidence>
<dbReference type="AlphaFoldDB" id="A0A540N1U8"/>
<dbReference type="PANTHER" id="PTHR35762:SF5">
    <property type="entry name" value="DUF4408 DOMAIN-CONTAINING PROTEIN"/>
    <property type="match status" value="1"/>
</dbReference>
<dbReference type="EMBL" id="VIEB01000129">
    <property type="protein sequence ID" value="TQE05037.1"/>
    <property type="molecule type" value="Genomic_DNA"/>
</dbReference>
<keyword evidence="5" id="KW-1185">Reference proteome</keyword>
<feature type="transmembrane region" description="Helical" evidence="2">
    <location>
        <begin position="27"/>
        <end position="49"/>
    </location>
</feature>
<gene>
    <name evidence="4" type="ORF">C1H46_009329</name>
</gene>
<protein>
    <recommendedName>
        <fullName evidence="3">DUF4408 domain-containing protein</fullName>
    </recommendedName>
</protein>
<proteinExistence type="predicted"/>
<feature type="compositionally biased region" description="Basic and acidic residues" evidence="1">
    <location>
        <begin position="125"/>
        <end position="134"/>
    </location>
</feature>
<feature type="transmembrane region" description="Helical" evidence="2">
    <location>
        <begin position="69"/>
        <end position="90"/>
    </location>
</feature>
<evidence type="ECO:0000313" key="5">
    <source>
        <dbReference type="Proteomes" id="UP000315295"/>
    </source>
</evidence>
<keyword evidence="2" id="KW-0472">Membrane</keyword>
<sequence length="237" mass="27843">MDQIKAEKLRAMKCYKKKQNYNKSNQFLYSLIVHALIAVTCSLLCSYSYSFPSLHTIKHLLFISLPNSWSGFINPKCLFIVVNFIVVFLIGESRLSSGKQSSPVTEMYNEYVERSRNLRRPLSTFREKKEERTLPEMLNPINKGNAESIEDKEVDEGKQDDKHDHDHDEEDFKECGENDEEEKGEEKMEGKKEEKEEREEDEALMPTEELNKRVEDFIARVNKQRWLEARYLVCCKA</sequence>
<evidence type="ECO:0000313" key="4">
    <source>
        <dbReference type="EMBL" id="TQE05037.1"/>
    </source>
</evidence>
<keyword evidence="2" id="KW-0812">Transmembrane</keyword>
<organism evidence="4 5">
    <name type="scientific">Malus baccata</name>
    <name type="common">Siberian crab apple</name>
    <name type="synonym">Pyrus baccata</name>
    <dbReference type="NCBI Taxonomy" id="106549"/>
    <lineage>
        <taxon>Eukaryota</taxon>
        <taxon>Viridiplantae</taxon>
        <taxon>Streptophyta</taxon>
        <taxon>Embryophyta</taxon>
        <taxon>Tracheophyta</taxon>
        <taxon>Spermatophyta</taxon>
        <taxon>Magnoliopsida</taxon>
        <taxon>eudicotyledons</taxon>
        <taxon>Gunneridae</taxon>
        <taxon>Pentapetalae</taxon>
        <taxon>rosids</taxon>
        <taxon>fabids</taxon>
        <taxon>Rosales</taxon>
        <taxon>Rosaceae</taxon>
        <taxon>Amygdaloideae</taxon>
        <taxon>Maleae</taxon>
        <taxon>Malus</taxon>
    </lineage>
</organism>
<evidence type="ECO:0000256" key="2">
    <source>
        <dbReference type="SAM" id="Phobius"/>
    </source>
</evidence>
<dbReference type="PANTHER" id="PTHR35762">
    <property type="entry name" value="TRANSMEMBRANE PROTEIN"/>
    <property type="match status" value="1"/>
</dbReference>
<feature type="compositionally biased region" description="Basic and acidic residues" evidence="1">
    <location>
        <begin position="149"/>
        <end position="166"/>
    </location>
</feature>
<dbReference type="Proteomes" id="UP000315295">
    <property type="component" value="Unassembled WGS sequence"/>
</dbReference>
<dbReference type="STRING" id="106549.A0A540N1U8"/>
<feature type="compositionally biased region" description="Basic and acidic residues" evidence="1">
    <location>
        <begin position="184"/>
        <end position="195"/>
    </location>
</feature>
<evidence type="ECO:0000259" key="3">
    <source>
        <dbReference type="Pfam" id="PF14364"/>
    </source>
</evidence>
<feature type="compositionally biased region" description="Acidic residues" evidence="1">
    <location>
        <begin position="167"/>
        <end position="183"/>
    </location>
</feature>
<dbReference type="Pfam" id="PF14364">
    <property type="entry name" value="DUF4408"/>
    <property type="match status" value="1"/>
</dbReference>